<dbReference type="InterPro" id="IPR020946">
    <property type="entry name" value="Flavin_mOase-like"/>
</dbReference>
<evidence type="ECO:0000256" key="3">
    <source>
        <dbReference type="ARBA" id="ARBA00022827"/>
    </source>
</evidence>
<reference evidence="5 6" key="1">
    <citation type="submission" date="2015-03" db="EMBL/GenBank/DDBJ databases">
        <authorList>
            <person name="Radwan O."/>
            <person name="Al-Naeli F.A."/>
            <person name="Rendon G.A."/>
            <person name="Fields C."/>
        </authorList>
    </citation>
    <scope>NUCLEOTIDE SEQUENCE [LARGE SCALE GENOMIC DNA]</scope>
    <source>
        <strain evidence="5">CR-DP1</strain>
    </source>
</reference>
<dbReference type="GO" id="GO:0004499">
    <property type="term" value="F:N,N-dimethylaniline monooxygenase activity"/>
    <property type="evidence" value="ECO:0007669"/>
    <property type="project" value="InterPro"/>
</dbReference>
<dbReference type="PANTHER" id="PTHR42877">
    <property type="entry name" value="L-ORNITHINE N(5)-MONOOXYGENASE-RELATED"/>
    <property type="match status" value="1"/>
</dbReference>
<dbReference type="AlphaFoldDB" id="A0A0F4ZA40"/>
<evidence type="ECO:0000313" key="5">
    <source>
        <dbReference type="EMBL" id="KKA26713.1"/>
    </source>
</evidence>
<dbReference type="OrthoDB" id="74360at2759"/>
<dbReference type="GO" id="GO:0050660">
    <property type="term" value="F:flavin adenine dinucleotide binding"/>
    <property type="evidence" value="ECO:0007669"/>
    <property type="project" value="InterPro"/>
</dbReference>
<evidence type="ECO:0008006" key="7">
    <source>
        <dbReference type="Google" id="ProtNLM"/>
    </source>
</evidence>
<dbReference type="EMBL" id="LAEV01002029">
    <property type="protein sequence ID" value="KKA26713.1"/>
    <property type="molecule type" value="Genomic_DNA"/>
</dbReference>
<evidence type="ECO:0000256" key="1">
    <source>
        <dbReference type="ARBA" id="ARBA00010139"/>
    </source>
</evidence>
<proteinExistence type="inferred from homology"/>
<dbReference type="Gene3D" id="3.50.50.60">
    <property type="entry name" value="FAD/NAD(P)-binding domain"/>
    <property type="match status" value="2"/>
</dbReference>
<dbReference type="Proteomes" id="UP000033483">
    <property type="component" value="Unassembled WGS sequence"/>
</dbReference>
<keyword evidence="6" id="KW-1185">Reference proteome</keyword>
<evidence type="ECO:0000256" key="4">
    <source>
        <dbReference type="ARBA" id="ARBA00023002"/>
    </source>
</evidence>
<dbReference type="InterPro" id="IPR051209">
    <property type="entry name" value="FAD-bind_Monooxygenase_sf"/>
</dbReference>
<dbReference type="PANTHER" id="PTHR42877:SF12">
    <property type="entry name" value="MONOOXYGENASE"/>
    <property type="match status" value="1"/>
</dbReference>
<comment type="similarity">
    <text evidence="1">Belongs to the FAD-binding monooxygenase family.</text>
</comment>
<dbReference type="SUPFAM" id="SSF51905">
    <property type="entry name" value="FAD/NAD(P)-binding domain"/>
    <property type="match status" value="2"/>
</dbReference>
<gene>
    <name evidence="5" type="ORF">TD95_004739</name>
</gene>
<name>A0A0F4ZA40_9PEZI</name>
<keyword evidence="4" id="KW-0560">Oxidoreductase</keyword>
<dbReference type="InterPro" id="IPR036188">
    <property type="entry name" value="FAD/NAD-bd_sf"/>
</dbReference>
<sequence>MTRQMSPSIEDRNTVQIGADAVNTAPSGYTVPEVPLGFSRPLRIITIGAGASGINLIRTLRQKLTGPFEHVVYEKNDQIGGTWYENRYPGCRCDVPSMNYQFSWKKNTEWTNLCASAAEIHQYLCDICEEQEMTPLIKLNHRIRNATWNKTAGLWEVTVEHNGNLFVDKANFLIDATGLLNTKKLPDVTGLSTFTGDLIHTAAWPTDFSVSGKRVALIGNGASGVQIMPWLAANAASLHHIIRSPTWILPPRVAMMKMGALAPVISKIELDAQDNFSKAQIQRFKTDQALYDGFSAALENDMNFKFAISLIENSPQEKWAAQKCREFMTSVLGGREELCKALIPQFPLSCKRLTPAPGYLESFHKPTVKLVTQKIVAVEEKGLRMADGELVEVDVIVCATGFETSFRPTFPITGLAGNLQDTWTKEIPKSYMSVGVADMPNFFKFLGPNAPIAHGSVFGLTEHIANYIARAISKAQTQNIRSMMPSTAAVADYFEHVNAFMPRTAWAGSCSSWYKHNETGPVIGLHPGSRLHFEKMLEDFRGEDWVYEYYGQPVGTGRVNRFAYLGNGFTVPEVQMMKAAAAAAGGVAQ</sequence>
<evidence type="ECO:0000313" key="6">
    <source>
        <dbReference type="Proteomes" id="UP000033483"/>
    </source>
</evidence>
<accession>A0A0F4ZA40</accession>
<comment type="caution">
    <text evidence="5">The sequence shown here is derived from an EMBL/GenBank/DDBJ whole genome shotgun (WGS) entry which is preliminary data.</text>
</comment>
<keyword evidence="3" id="KW-0274">FAD</keyword>
<dbReference type="GO" id="GO:0050661">
    <property type="term" value="F:NADP binding"/>
    <property type="evidence" value="ECO:0007669"/>
    <property type="project" value="InterPro"/>
</dbReference>
<protein>
    <recommendedName>
        <fullName evidence="7">FAD/NAD(P)-binding domain-containing protein</fullName>
    </recommendedName>
</protein>
<organism evidence="5 6">
    <name type="scientific">Thielaviopsis punctulata</name>
    <dbReference type="NCBI Taxonomy" id="72032"/>
    <lineage>
        <taxon>Eukaryota</taxon>
        <taxon>Fungi</taxon>
        <taxon>Dikarya</taxon>
        <taxon>Ascomycota</taxon>
        <taxon>Pezizomycotina</taxon>
        <taxon>Sordariomycetes</taxon>
        <taxon>Hypocreomycetidae</taxon>
        <taxon>Microascales</taxon>
        <taxon>Ceratocystidaceae</taxon>
        <taxon>Thielaviopsis</taxon>
    </lineage>
</organism>
<evidence type="ECO:0000256" key="2">
    <source>
        <dbReference type="ARBA" id="ARBA00022630"/>
    </source>
</evidence>
<keyword evidence="2" id="KW-0285">Flavoprotein</keyword>
<dbReference type="Pfam" id="PF00743">
    <property type="entry name" value="FMO-like"/>
    <property type="match status" value="1"/>
</dbReference>